<dbReference type="AlphaFoldDB" id="X1NLL7"/>
<keyword evidence="1" id="KW-0697">Rotamase</keyword>
<name>X1NLL7_9ZZZZ</name>
<protein>
    <recommendedName>
        <fullName evidence="3">Trigger factor C-terminal domain-containing protein</fullName>
    </recommendedName>
</protein>
<evidence type="ECO:0000313" key="4">
    <source>
        <dbReference type="EMBL" id="GAI31106.1"/>
    </source>
</evidence>
<gene>
    <name evidence="4" type="ORF">S06H3_28777</name>
</gene>
<sequence>REELKPAATKRVTRSLVLEKIAEAEKIEVSDAEIDTEIENMTRGAITRLGARQGLPTLNELTKRYQELYSEQL</sequence>
<evidence type="ECO:0000256" key="2">
    <source>
        <dbReference type="ARBA" id="ARBA00023235"/>
    </source>
</evidence>
<dbReference type="GO" id="GO:0015031">
    <property type="term" value="P:protein transport"/>
    <property type="evidence" value="ECO:0007669"/>
    <property type="project" value="InterPro"/>
</dbReference>
<dbReference type="Gene3D" id="1.10.3120.10">
    <property type="entry name" value="Trigger factor, C-terminal domain"/>
    <property type="match status" value="1"/>
</dbReference>
<comment type="caution">
    <text evidence="4">The sequence shown here is derived from an EMBL/GenBank/DDBJ whole genome shotgun (WGS) entry which is preliminary data.</text>
</comment>
<accession>X1NLL7</accession>
<dbReference type="GO" id="GO:0006457">
    <property type="term" value="P:protein folding"/>
    <property type="evidence" value="ECO:0007669"/>
    <property type="project" value="InterPro"/>
</dbReference>
<dbReference type="SUPFAM" id="SSF109998">
    <property type="entry name" value="Triger factor/SurA peptide-binding domain-like"/>
    <property type="match status" value="1"/>
</dbReference>
<evidence type="ECO:0000256" key="1">
    <source>
        <dbReference type="ARBA" id="ARBA00023110"/>
    </source>
</evidence>
<keyword evidence="2" id="KW-0413">Isomerase</keyword>
<proteinExistence type="predicted"/>
<evidence type="ECO:0000259" key="3">
    <source>
        <dbReference type="Pfam" id="PF05698"/>
    </source>
</evidence>
<dbReference type="InterPro" id="IPR008880">
    <property type="entry name" value="Trigger_fac_C"/>
</dbReference>
<reference evidence="4" key="1">
    <citation type="journal article" date="2014" name="Front. Microbiol.">
        <title>High frequency of phylogenetically diverse reductive dehalogenase-homologous genes in deep subseafloor sedimentary metagenomes.</title>
        <authorList>
            <person name="Kawai M."/>
            <person name="Futagami T."/>
            <person name="Toyoda A."/>
            <person name="Takaki Y."/>
            <person name="Nishi S."/>
            <person name="Hori S."/>
            <person name="Arai W."/>
            <person name="Tsubouchi T."/>
            <person name="Morono Y."/>
            <person name="Uchiyama I."/>
            <person name="Ito T."/>
            <person name="Fujiyama A."/>
            <person name="Inagaki F."/>
            <person name="Takami H."/>
        </authorList>
    </citation>
    <scope>NUCLEOTIDE SEQUENCE</scope>
    <source>
        <strain evidence="4">Expedition CK06-06</strain>
    </source>
</reference>
<organism evidence="4">
    <name type="scientific">marine sediment metagenome</name>
    <dbReference type="NCBI Taxonomy" id="412755"/>
    <lineage>
        <taxon>unclassified sequences</taxon>
        <taxon>metagenomes</taxon>
        <taxon>ecological metagenomes</taxon>
    </lineage>
</organism>
<dbReference type="GO" id="GO:0003755">
    <property type="term" value="F:peptidyl-prolyl cis-trans isomerase activity"/>
    <property type="evidence" value="ECO:0007669"/>
    <property type="project" value="UniProtKB-KW"/>
</dbReference>
<dbReference type="EMBL" id="BARV01016819">
    <property type="protein sequence ID" value="GAI31106.1"/>
    <property type="molecule type" value="Genomic_DNA"/>
</dbReference>
<feature type="domain" description="Trigger factor C-terminal" evidence="3">
    <location>
        <begin position="1"/>
        <end position="43"/>
    </location>
</feature>
<dbReference type="InterPro" id="IPR027304">
    <property type="entry name" value="Trigger_fact/SurA_dom_sf"/>
</dbReference>
<feature type="non-terminal residue" evidence="4">
    <location>
        <position position="1"/>
    </location>
</feature>
<dbReference type="InterPro" id="IPR037041">
    <property type="entry name" value="Trigger_fac_C_sf"/>
</dbReference>
<dbReference type="Pfam" id="PF05698">
    <property type="entry name" value="Trigger_C"/>
    <property type="match status" value="1"/>
</dbReference>